<dbReference type="Gene3D" id="3.60.15.10">
    <property type="entry name" value="Ribonuclease Z/Hydroxyacylglutathione hydrolase-like"/>
    <property type="match status" value="1"/>
</dbReference>
<dbReference type="Pfam" id="PF00753">
    <property type="entry name" value="Lactamase_B"/>
    <property type="match status" value="1"/>
</dbReference>
<feature type="domain" description="Metallo-beta-lactamase" evidence="1">
    <location>
        <begin position="25"/>
        <end position="230"/>
    </location>
</feature>
<dbReference type="PANTHER" id="PTHR42951">
    <property type="entry name" value="METALLO-BETA-LACTAMASE DOMAIN-CONTAINING"/>
    <property type="match status" value="1"/>
</dbReference>
<gene>
    <name evidence="2" type="ORF">DCC39_02140</name>
</gene>
<evidence type="ECO:0000259" key="1">
    <source>
        <dbReference type="SMART" id="SM00849"/>
    </source>
</evidence>
<dbReference type="GO" id="GO:0016787">
    <property type="term" value="F:hydrolase activity"/>
    <property type="evidence" value="ECO:0007669"/>
    <property type="project" value="UniProtKB-KW"/>
</dbReference>
<accession>A0A2U1K6V9</accession>
<keyword evidence="2" id="KW-0378">Hydrolase</keyword>
<dbReference type="InterPro" id="IPR036866">
    <property type="entry name" value="RibonucZ/Hydroxyglut_hydro"/>
</dbReference>
<dbReference type="Proteomes" id="UP000245998">
    <property type="component" value="Unassembled WGS sequence"/>
</dbReference>
<dbReference type="PANTHER" id="PTHR42951:SF22">
    <property type="entry name" value="METALLO BETA-LACTAMASE SUPERFAMILY LIPOPROTEIN"/>
    <property type="match status" value="1"/>
</dbReference>
<dbReference type="SMART" id="SM00849">
    <property type="entry name" value="Lactamase_B"/>
    <property type="match status" value="1"/>
</dbReference>
<proteinExistence type="predicted"/>
<evidence type="ECO:0000313" key="3">
    <source>
        <dbReference type="Proteomes" id="UP000245998"/>
    </source>
</evidence>
<dbReference type="OrthoDB" id="9761531at2"/>
<dbReference type="InterPro" id="IPR001279">
    <property type="entry name" value="Metallo-B-lactamas"/>
</dbReference>
<organism evidence="2 3">
    <name type="scientific">Pueribacillus theae</name>
    <dbReference type="NCBI Taxonomy" id="2171751"/>
    <lineage>
        <taxon>Bacteria</taxon>
        <taxon>Bacillati</taxon>
        <taxon>Bacillota</taxon>
        <taxon>Bacilli</taxon>
        <taxon>Bacillales</taxon>
        <taxon>Bacillaceae</taxon>
        <taxon>Pueribacillus</taxon>
    </lineage>
</organism>
<dbReference type="InterPro" id="IPR037482">
    <property type="entry name" value="ST1585_MBL-fold"/>
</dbReference>
<dbReference type="RefSeq" id="WP_116553228.1">
    <property type="nucleotide sequence ID" value="NZ_QCZG01000002.1"/>
</dbReference>
<dbReference type="AlphaFoldDB" id="A0A2U1K6V9"/>
<keyword evidence="3" id="KW-1185">Reference proteome</keyword>
<reference evidence="2 3" key="1">
    <citation type="submission" date="2018-04" db="EMBL/GenBank/DDBJ databases">
        <title>Camelliibacillus theae gen. nov., sp. nov., isolated from Pu'er tea.</title>
        <authorList>
            <person name="Niu L."/>
        </authorList>
    </citation>
    <scope>NUCLEOTIDE SEQUENCE [LARGE SCALE GENOMIC DNA]</scope>
    <source>
        <strain evidence="2 3">T8</strain>
    </source>
</reference>
<protein>
    <submittedName>
        <fullName evidence="2">MBL fold metallo-hydrolase</fullName>
    </submittedName>
</protein>
<dbReference type="SUPFAM" id="SSF56281">
    <property type="entry name" value="Metallo-hydrolase/oxidoreductase"/>
    <property type="match status" value="1"/>
</dbReference>
<sequence>MGKKKPIDLGNRIHLIDGFDLGFENRTGTYVINEEKLTLIETCASPSIPYILQGLEDLHINPEQVEYIIVTHIHLDHAGGAGLLMEKCPNAKLVVHPKGARHMADPSRLIQGAKAVYGEKFEQFFSPILPVPEERILIKGENDTLRISDHCELLFLDTPGHANHHFSIYDPVSNGIFVGDTLGIQHTHIEEFGFKLFLPATSPNQFDPDKTLHSMEKIKKMDVERIYFGHFSVTDQVEEAYRQIEYWLPVYVNTGKEVLSEGKEMNELADRLFDKISERLINEHNVPTDHVTFEILKMDLQVFSMGVMDYLMKKEKSGVK</sequence>
<evidence type="ECO:0000313" key="2">
    <source>
        <dbReference type="EMBL" id="PWA13267.1"/>
    </source>
</evidence>
<dbReference type="CDD" id="cd07726">
    <property type="entry name" value="ST1585-like_MBL-fold"/>
    <property type="match status" value="1"/>
</dbReference>
<comment type="caution">
    <text evidence="2">The sequence shown here is derived from an EMBL/GenBank/DDBJ whole genome shotgun (WGS) entry which is preliminary data.</text>
</comment>
<dbReference type="EMBL" id="QCZG01000002">
    <property type="protein sequence ID" value="PWA13267.1"/>
    <property type="molecule type" value="Genomic_DNA"/>
</dbReference>
<name>A0A2U1K6V9_9BACI</name>
<dbReference type="InterPro" id="IPR050855">
    <property type="entry name" value="NDM-1-like"/>
</dbReference>